<evidence type="ECO:0000259" key="4">
    <source>
        <dbReference type="Pfam" id="PF13545"/>
    </source>
</evidence>
<name>A0ABU1BS89_9BURK</name>
<evidence type="ECO:0000313" key="5">
    <source>
        <dbReference type="EMBL" id="MDQ9171875.1"/>
    </source>
</evidence>
<protein>
    <submittedName>
        <fullName evidence="5">Crp/Fnr family transcriptional regulator</fullName>
    </submittedName>
</protein>
<comment type="caution">
    <text evidence="5">The sequence shown here is derived from an EMBL/GenBank/DDBJ whole genome shotgun (WGS) entry which is preliminary data.</text>
</comment>
<proteinExistence type="predicted"/>
<dbReference type="SUPFAM" id="SSF46785">
    <property type="entry name" value="Winged helix' DNA-binding domain"/>
    <property type="match status" value="1"/>
</dbReference>
<dbReference type="InterPro" id="IPR018490">
    <property type="entry name" value="cNMP-bd_dom_sf"/>
</dbReference>
<dbReference type="Proteomes" id="UP001225596">
    <property type="component" value="Unassembled WGS sequence"/>
</dbReference>
<dbReference type="Gene3D" id="2.60.120.10">
    <property type="entry name" value="Jelly Rolls"/>
    <property type="match status" value="1"/>
</dbReference>
<keyword evidence="3" id="KW-0804">Transcription</keyword>
<sequence>MSIPAVAGECENYILSHLPENEYQAIRPHLEFFPTPLRTIMFERNKEIEYTYFPLSGEHSVLAIMEDGAAVEVGTVGNEGMSTVDTLTGGMTAVETTICQIAGESLRMPVRKFMEALERLPELKRLCYRYLQAYLSQVSQSVACNRLHSTEERFARWILMSHDRVKGDEFHITQEFLAIMLGVHRPSITLVARAFQQAGLIKYNRGTVTVVDREGLEEASCECYGVVKQQFLRILGQNTGWPEKQVKPG</sequence>
<feature type="domain" description="HTH crp-type" evidence="4">
    <location>
        <begin position="152"/>
        <end position="218"/>
    </location>
</feature>
<dbReference type="InterPro" id="IPR014710">
    <property type="entry name" value="RmlC-like_jellyroll"/>
</dbReference>
<gene>
    <name evidence="5" type="ORF">Q8A64_15785</name>
</gene>
<dbReference type="PANTHER" id="PTHR24567:SF74">
    <property type="entry name" value="HTH-TYPE TRANSCRIPTIONAL REGULATOR ARCR"/>
    <property type="match status" value="1"/>
</dbReference>
<evidence type="ECO:0000256" key="3">
    <source>
        <dbReference type="ARBA" id="ARBA00023163"/>
    </source>
</evidence>
<dbReference type="SUPFAM" id="SSF51206">
    <property type="entry name" value="cAMP-binding domain-like"/>
    <property type="match status" value="1"/>
</dbReference>
<dbReference type="EMBL" id="JAUYVH010000013">
    <property type="protein sequence ID" value="MDQ9171875.1"/>
    <property type="molecule type" value="Genomic_DNA"/>
</dbReference>
<dbReference type="InterPro" id="IPR036390">
    <property type="entry name" value="WH_DNA-bd_sf"/>
</dbReference>
<dbReference type="InterPro" id="IPR012318">
    <property type="entry name" value="HTH_CRP"/>
</dbReference>
<evidence type="ECO:0000256" key="2">
    <source>
        <dbReference type="ARBA" id="ARBA00023125"/>
    </source>
</evidence>
<accession>A0ABU1BS89</accession>
<dbReference type="Pfam" id="PF13545">
    <property type="entry name" value="HTH_Crp_2"/>
    <property type="match status" value="1"/>
</dbReference>
<reference evidence="5 6" key="1">
    <citation type="submission" date="2023-08" db="EMBL/GenBank/DDBJ databases">
        <title>Oxalobacteraceae gen .nov., isolated from river sludge outside the plant.</title>
        <authorList>
            <person name="Zhao S.Y."/>
        </authorList>
    </citation>
    <scope>NUCLEOTIDE SEQUENCE [LARGE SCALE GENOMIC DNA]</scope>
    <source>
        <strain evidence="5 6">R-40</strain>
    </source>
</reference>
<dbReference type="RefSeq" id="WP_338437845.1">
    <property type="nucleotide sequence ID" value="NZ_JAUYVH010000013.1"/>
</dbReference>
<dbReference type="InterPro" id="IPR036388">
    <property type="entry name" value="WH-like_DNA-bd_sf"/>
</dbReference>
<evidence type="ECO:0000313" key="6">
    <source>
        <dbReference type="Proteomes" id="UP001225596"/>
    </source>
</evidence>
<keyword evidence="6" id="KW-1185">Reference proteome</keyword>
<dbReference type="Gene3D" id="1.10.10.10">
    <property type="entry name" value="Winged helix-like DNA-binding domain superfamily/Winged helix DNA-binding domain"/>
    <property type="match status" value="1"/>
</dbReference>
<organism evidence="5 6">
    <name type="scientific">Keguizhuia sedimenti</name>
    <dbReference type="NCBI Taxonomy" id="3064264"/>
    <lineage>
        <taxon>Bacteria</taxon>
        <taxon>Pseudomonadati</taxon>
        <taxon>Pseudomonadota</taxon>
        <taxon>Betaproteobacteria</taxon>
        <taxon>Burkholderiales</taxon>
        <taxon>Oxalobacteraceae</taxon>
        <taxon>Keguizhuia</taxon>
    </lineage>
</organism>
<keyword evidence="1" id="KW-0805">Transcription regulation</keyword>
<keyword evidence="2" id="KW-0238">DNA-binding</keyword>
<dbReference type="InterPro" id="IPR050397">
    <property type="entry name" value="Env_Response_Regulators"/>
</dbReference>
<dbReference type="PANTHER" id="PTHR24567">
    <property type="entry name" value="CRP FAMILY TRANSCRIPTIONAL REGULATORY PROTEIN"/>
    <property type="match status" value="1"/>
</dbReference>
<evidence type="ECO:0000256" key="1">
    <source>
        <dbReference type="ARBA" id="ARBA00023015"/>
    </source>
</evidence>